<dbReference type="SUPFAM" id="SSF51695">
    <property type="entry name" value="PLC-like phosphodiesterases"/>
    <property type="match status" value="1"/>
</dbReference>
<evidence type="ECO:0008006" key="3">
    <source>
        <dbReference type="Google" id="ProtNLM"/>
    </source>
</evidence>
<organism evidence="1 2">
    <name type="scientific">Niastella vici</name>
    <dbReference type="NCBI Taxonomy" id="1703345"/>
    <lineage>
        <taxon>Bacteria</taxon>
        <taxon>Pseudomonadati</taxon>
        <taxon>Bacteroidota</taxon>
        <taxon>Chitinophagia</taxon>
        <taxon>Chitinophagales</taxon>
        <taxon>Chitinophagaceae</taxon>
        <taxon>Niastella</taxon>
    </lineage>
</organism>
<protein>
    <recommendedName>
        <fullName evidence="3">Alkaline phosphatase</fullName>
    </recommendedName>
</protein>
<reference evidence="1 2" key="1">
    <citation type="submission" date="2016-03" db="EMBL/GenBank/DDBJ databases">
        <title>Niastella vici sp. nov., isolated from farmland soil.</title>
        <authorList>
            <person name="Chen L."/>
            <person name="Wang D."/>
            <person name="Yang S."/>
            <person name="Wang G."/>
        </authorList>
    </citation>
    <scope>NUCLEOTIDE SEQUENCE [LARGE SCALE GENOMIC DNA]</scope>
    <source>
        <strain evidence="1 2">DJ57</strain>
    </source>
</reference>
<keyword evidence="2" id="KW-1185">Reference proteome</keyword>
<dbReference type="GO" id="GO:0006629">
    <property type="term" value="P:lipid metabolic process"/>
    <property type="evidence" value="ECO:0007669"/>
    <property type="project" value="InterPro"/>
</dbReference>
<dbReference type="Proteomes" id="UP000192796">
    <property type="component" value="Unassembled WGS sequence"/>
</dbReference>
<dbReference type="STRING" id="1703345.A3860_16375"/>
<dbReference type="AlphaFoldDB" id="A0A1V9G3M1"/>
<comment type="caution">
    <text evidence="1">The sequence shown here is derived from an EMBL/GenBank/DDBJ whole genome shotgun (WGS) entry which is preliminary data.</text>
</comment>
<dbReference type="GO" id="GO:0008081">
    <property type="term" value="F:phosphoric diester hydrolase activity"/>
    <property type="evidence" value="ECO:0007669"/>
    <property type="project" value="InterPro"/>
</dbReference>
<sequence>MQDVSELPDDHLFKPAKKIESNFMRKLLLLVAFSYTAAFAQPKTYSTANAHSHNDYQQSAPLFSAYNLQFGSVEADVILANDELLVAHTERDVPQHRTLEELYLKPIQGYIQANKGYPYADTSRKLILMLDIKSEAIPTLNKIVDILQKYPELIHTPKFKVLISGNKPDPSSYISFPSFVVFDGLLSTRYSKDALSRIIMLSDNFVTYSTWKGTGPIPENVFEKLQKLITKAHGLGKEVRLWNVPDFDDAWSKVIELGVDYIDSDSIKALAQFLKKQSGKAS</sequence>
<accession>A0A1V9G3M1</accession>
<evidence type="ECO:0000313" key="2">
    <source>
        <dbReference type="Proteomes" id="UP000192796"/>
    </source>
</evidence>
<dbReference type="InterPro" id="IPR017946">
    <property type="entry name" value="PLC-like_Pdiesterase_TIM-brl"/>
</dbReference>
<evidence type="ECO:0000313" key="1">
    <source>
        <dbReference type="EMBL" id="OQP65245.1"/>
    </source>
</evidence>
<dbReference type="EMBL" id="LVYD01000024">
    <property type="protein sequence ID" value="OQP65245.1"/>
    <property type="molecule type" value="Genomic_DNA"/>
</dbReference>
<dbReference type="Gene3D" id="3.20.20.190">
    <property type="entry name" value="Phosphatidylinositol (PI) phosphodiesterase"/>
    <property type="match status" value="1"/>
</dbReference>
<gene>
    <name evidence="1" type="ORF">A3860_16375</name>
</gene>
<proteinExistence type="predicted"/>
<name>A0A1V9G3M1_9BACT</name>